<evidence type="ECO:0000256" key="6">
    <source>
        <dbReference type="ARBA" id="ARBA00023054"/>
    </source>
</evidence>
<comment type="similarity">
    <text evidence="2">Belongs to the VPS54 family.</text>
</comment>
<proteinExistence type="inferred from homology"/>
<dbReference type="PANTHER" id="PTHR12965">
    <property type="entry name" value="VACUOLAR PROTEIN SORTING 54"/>
    <property type="match status" value="1"/>
</dbReference>
<accession>A0A8H6SQT6</accession>
<keyword evidence="5" id="KW-0333">Golgi apparatus</keyword>
<dbReference type="GO" id="GO:0000938">
    <property type="term" value="C:GARP complex"/>
    <property type="evidence" value="ECO:0007669"/>
    <property type="project" value="InterPro"/>
</dbReference>
<keyword evidence="3" id="KW-0813">Transport</keyword>
<organism evidence="8 9">
    <name type="scientific">Mycena indigotica</name>
    <dbReference type="NCBI Taxonomy" id="2126181"/>
    <lineage>
        <taxon>Eukaryota</taxon>
        <taxon>Fungi</taxon>
        <taxon>Dikarya</taxon>
        <taxon>Basidiomycota</taxon>
        <taxon>Agaricomycotina</taxon>
        <taxon>Agaricomycetes</taxon>
        <taxon>Agaricomycetidae</taxon>
        <taxon>Agaricales</taxon>
        <taxon>Marasmiineae</taxon>
        <taxon>Mycenaceae</taxon>
        <taxon>Mycena</taxon>
    </lineage>
</organism>
<dbReference type="GO" id="GO:0019905">
    <property type="term" value="F:syntaxin binding"/>
    <property type="evidence" value="ECO:0007669"/>
    <property type="project" value="TreeGrafter"/>
</dbReference>
<evidence type="ECO:0000259" key="7">
    <source>
        <dbReference type="Pfam" id="PF07928"/>
    </source>
</evidence>
<dbReference type="GO" id="GO:0006896">
    <property type="term" value="P:Golgi to vacuole transport"/>
    <property type="evidence" value="ECO:0007669"/>
    <property type="project" value="TreeGrafter"/>
</dbReference>
<protein>
    <submittedName>
        <fullName evidence="8">Vacuolar protein sorting-associated protein 54</fullName>
    </submittedName>
</protein>
<feature type="domain" description="Vacuolar protein sorting-associated protein 54 C-terminal" evidence="7">
    <location>
        <begin position="1"/>
        <end position="100"/>
    </location>
</feature>
<evidence type="ECO:0000256" key="2">
    <source>
        <dbReference type="ARBA" id="ARBA00009150"/>
    </source>
</evidence>
<gene>
    <name evidence="8" type="ORF">MIND_00601900</name>
</gene>
<evidence type="ECO:0000256" key="1">
    <source>
        <dbReference type="ARBA" id="ARBA00004601"/>
    </source>
</evidence>
<dbReference type="Gene3D" id="6.10.250.860">
    <property type="match status" value="1"/>
</dbReference>
<name>A0A8H6SQT6_9AGAR</name>
<evidence type="ECO:0000256" key="3">
    <source>
        <dbReference type="ARBA" id="ARBA00022448"/>
    </source>
</evidence>
<dbReference type="GO" id="GO:0005829">
    <property type="term" value="C:cytosol"/>
    <property type="evidence" value="ECO:0007669"/>
    <property type="project" value="GOC"/>
</dbReference>
<dbReference type="AlphaFoldDB" id="A0A8H6SQT6"/>
<evidence type="ECO:0000313" key="9">
    <source>
        <dbReference type="Proteomes" id="UP000636479"/>
    </source>
</evidence>
<evidence type="ECO:0000313" key="8">
    <source>
        <dbReference type="EMBL" id="KAF7303724.1"/>
    </source>
</evidence>
<keyword evidence="4" id="KW-0653">Protein transport</keyword>
<evidence type="ECO:0000256" key="4">
    <source>
        <dbReference type="ARBA" id="ARBA00022927"/>
    </source>
</evidence>
<comment type="caution">
    <text evidence="8">The sequence shown here is derived from an EMBL/GenBank/DDBJ whole genome shotgun (WGS) entry which is preliminary data.</text>
</comment>
<dbReference type="GeneID" id="59345291"/>
<dbReference type="GO" id="GO:0042147">
    <property type="term" value="P:retrograde transport, endosome to Golgi"/>
    <property type="evidence" value="ECO:0007669"/>
    <property type="project" value="InterPro"/>
</dbReference>
<dbReference type="RefSeq" id="XP_037220696.1">
    <property type="nucleotide sequence ID" value="XM_037362775.1"/>
</dbReference>
<reference evidence="8" key="1">
    <citation type="submission" date="2020-05" db="EMBL/GenBank/DDBJ databases">
        <title>Mycena genomes resolve the evolution of fungal bioluminescence.</title>
        <authorList>
            <person name="Tsai I.J."/>
        </authorList>
    </citation>
    <scope>NUCLEOTIDE SEQUENCE</scope>
    <source>
        <strain evidence="8">171206Taipei</strain>
    </source>
</reference>
<dbReference type="PANTHER" id="PTHR12965:SF0">
    <property type="entry name" value="VACUOLAR PROTEIN SORTING-ASSOCIATED PROTEIN 54"/>
    <property type="match status" value="1"/>
</dbReference>
<evidence type="ECO:0000256" key="5">
    <source>
        <dbReference type="ARBA" id="ARBA00023034"/>
    </source>
</evidence>
<dbReference type="GO" id="GO:0015031">
    <property type="term" value="P:protein transport"/>
    <property type="evidence" value="ECO:0007669"/>
    <property type="project" value="UniProtKB-KW"/>
</dbReference>
<sequence length="297" mass="33188">MSRVIEFLKAFNSRTCQVVLGAGAMRSAGLKNITAKHLALASQSLSIMIALIPYVRETFRRHLSQKQAVMLVEFDKLKHQDYQEHQNEIHAKLIAIMGDRLNAHIRTFQSTPREGVNSYMTVLVRETVTLHKVLSRHLSAAVVEDVMVQVFAAINHRLLEEYAKSSFAQRRGTPGVRLFPAFDNERFLTNLCLDSLLTDARFLHQKLAELKNVGKPSAMLEIVIAELRVPQPTSPAVNATNFNSAKSPATIPNAASVPRPQTLHHRPPRIPIEILLQHVYAGTHLPRMLSAAPPILV</sequence>
<comment type="subcellular location">
    <subcellularLocation>
        <location evidence="1">Golgi apparatus</location>
        <location evidence="1">trans-Golgi network</location>
    </subcellularLocation>
</comment>
<dbReference type="OrthoDB" id="10259024at2759"/>
<dbReference type="Pfam" id="PF07928">
    <property type="entry name" value="Vps54"/>
    <property type="match status" value="1"/>
</dbReference>
<keyword evidence="6" id="KW-0175">Coiled coil</keyword>
<dbReference type="InterPro" id="IPR039745">
    <property type="entry name" value="Vps54"/>
</dbReference>
<dbReference type="EMBL" id="JACAZF010000005">
    <property type="protein sequence ID" value="KAF7303724.1"/>
    <property type="molecule type" value="Genomic_DNA"/>
</dbReference>
<dbReference type="InterPro" id="IPR012501">
    <property type="entry name" value="Vps54_C"/>
</dbReference>
<keyword evidence="9" id="KW-1185">Reference proteome</keyword>
<dbReference type="Proteomes" id="UP000636479">
    <property type="component" value="Unassembled WGS sequence"/>
</dbReference>